<evidence type="ECO:0000313" key="3">
    <source>
        <dbReference type="Proteomes" id="UP000032900"/>
    </source>
</evidence>
<evidence type="ECO:0000313" key="2">
    <source>
        <dbReference type="EMBL" id="GAO29213.1"/>
    </source>
</evidence>
<dbReference type="SUPFAM" id="SSF53300">
    <property type="entry name" value="vWA-like"/>
    <property type="match status" value="1"/>
</dbReference>
<dbReference type="GO" id="GO:0051301">
    <property type="term" value="P:cell division"/>
    <property type="evidence" value="ECO:0007669"/>
    <property type="project" value="UniProtKB-KW"/>
</dbReference>
<dbReference type="Proteomes" id="UP000032900">
    <property type="component" value="Unassembled WGS sequence"/>
</dbReference>
<keyword evidence="3" id="KW-1185">Reference proteome</keyword>
<protein>
    <submittedName>
        <fullName evidence="2">Cell division protein DivIC</fullName>
    </submittedName>
</protein>
<evidence type="ECO:0000259" key="1">
    <source>
        <dbReference type="Pfam" id="PF01882"/>
    </source>
</evidence>
<dbReference type="EMBL" id="BAZW01000007">
    <property type="protein sequence ID" value="GAO29213.1"/>
    <property type="molecule type" value="Genomic_DNA"/>
</dbReference>
<dbReference type="Pfam" id="PF01882">
    <property type="entry name" value="DUF58"/>
    <property type="match status" value="1"/>
</dbReference>
<accession>A0A0E9LV80</accession>
<dbReference type="InterPro" id="IPR036465">
    <property type="entry name" value="vWFA_dom_sf"/>
</dbReference>
<keyword evidence="2" id="KW-0131">Cell cycle</keyword>
<dbReference type="InterPro" id="IPR002881">
    <property type="entry name" value="DUF58"/>
</dbReference>
<reference evidence="2 3" key="1">
    <citation type="journal article" date="2015" name="Microbes Environ.">
        <title>Distribution and evolution of nitrogen fixation genes in the phylum bacteroidetes.</title>
        <authorList>
            <person name="Inoue J."/>
            <person name="Oshima K."/>
            <person name="Suda W."/>
            <person name="Sakamoto M."/>
            <person name="Iino T."/>
            <person name="Noda S."/>
            <person name="Hongoh Y."/>
            <person name="Hattori M."/>
            <person name="Ohkuma M."/>
        </authorList>
    </citation>
    <scope>NUCLEOTIDE SEQUENCE [LARGE SCALE GENOMIC DNA]</scope>
    <source>
        <strain evidence="2">JCM 15548</strain>
    </source>
</reference>
<sequence>MALVDLVMLYPKGSRDFIRADRVLPERFSNGDRNEVVLHLESLFPFAVQSEVIDEVPVQFQLRNLSFKPLLIPRQKIKQSYGLKPVERGEYHFGALNVFITGRIGFFSRRYTFNKGAMIKVYPSFVQMRRYEIMAISNRLSEMGVKKIRKMGHHTEFDQIRDYIKGDDVRTINWKATARKGHLMVNQYQDEKSQQVFCLVDMGRTMKMPFDGMTLLDYAINTSLVISNIALLKHDKTGLVTFSDKVNAMLPARNEGRHLQSIMEVLYNQQTDFGEHNMEGLYSLVRHRIHQRSLLILFSNFESLESARRVIPLLGSLANSHLLMVVFFENEEIVRLIRNESGDSEEIYRQAIAEKFIYDKKQIVKELERRGIYVVLTNPENLTVDTMNRYLEFKSRGLI</sequence>
<comment type="caution">
    <text evidence="2">The sequence shown here is derived from an EMBL/GenBank/DDBJ whole genome shotgun (WGS) entry which is preliminary data.</text>
</comment>
<dbReference type="STRING" id="1236989.JCM15548_11379"/>
<keyword evidence="2" id="KW-0132">Cell division</keyword>
<dbReference type="AlphaFoldDB" id="A0A0E9LV80"/>
<gene>
    <name evidence="2" type="ORF">JCM15548_11379</name>
</gene>
<dbReference type="PANTHER" id="PTHR33608:SF3">
    <property type="entry name" value="SLR2013 PROTEIN"/>
    <property type="match status" value="1"/>
</dbReference>
<feature type="domain" description="DUF58" evidence="1">
    <location>
        <begin position="159"/>
        <end position="301"/>
    </location>
</feature>
<dbReference type="PANTHER" id="PTHR33608">
    <property type="entry name" value="BLL2464 PROTEIN"/>
    <property type="match status" value="1"/>
</dbReference>
<proteinExistence type="predicted"/>
<organism evidence="2 3">
    <name type="scientific">Geofilum rubicundum JCM 15548</name>
    <dbReference type="NCBI Taxonomy" id="1236989"/>
    <lineage>
        <taxon>Bacteria</taxon>
        <taxon>Pseudomonadati</taxon>
        <taxon>Bacteroidota</taxon>
        <taxon>Bacteroidia</taxon>
        <taxon>Marinilabiliales</taxon>
        <taxon>Marinilabiliaceae</taxon>
        <taxon>Geofilum</taxon>
    </lineage>
</organism>
<name>A0A0E9LV80_9BACT</name>